<evidence type="ECO:0000313" key="1">
    <source>
        <dbReference type="EMBL" id="CAG8739691.1"/>
    </source>
</evidence>
<organism evidence="1 2">
    <name type="scientific">Cetraspora pellucida</name>
    <dbReference type="NCBI Taxonomy" id="1433469"/>
    <lineage>
        <taxon>Eukaryota</taxon>
        <taxon>Fungi</taxon>
        <taxon>Fungi incertae sedis</taxon>
        <taxon>Mucoromycota</taxon>
        <taxon>Glomeromycotina</taxon>
        <taxon>Glomeromycetes</taxon>
        <taxon>Diversisporales</taxon>
        <taxon>Gigasporaceae</taxon>
        <taxon>Cetraspora</taxon>
    </lineage>
</organism>
<sequence length="379" mass="43225">AEIQRDRELWLEERKATNVHVHVVQIQVNHSIQNTNIAVQNRFNACGTLSTTPTIINDSAIDIGDSDENDVENLEDKRELLISSIVNSPITTDANEDVLESLAFLFESSQEDLISSIAEESLDREETVIPNDNKLVLSSQLDVFAHFRNIRFKIPSKNKILNPAYYGIIDLTGQHIETKTSFDIEDWEELRNLFGVVVQWQSIQTPEHFAKYFDENFTLTPNPEDELKTFHTAVEFLRTGYPIQNTMSEQHAVHALYYPLINTVLYNDTISLLDWGEVVSCSNSDAKNDNVSPEKKAKTGYKVDLKITLKIPNYKLQVVHGEVSGGIKNGKAEACKRKQWLDKLKLMIMLRDELNQIIKAYGRSSAEFLYFIVYGIQVI</sequence>
<comment type="caution">
    <text evidence="1">The sequence shown here is derived from an EMBL/GenBank/DDBJ whole genome shotgun (WGS) entry which is preliminary data.</text>
</comment>
<dbReference type="Proteomes" id="UP000789366">
    <property type="component" value="Unassembled WGS sequence"/>
</dbReference>
<feature type="non-terminal residue" evidence="1">
    <location>
        <position position="1"/>
    </location>
</feature>
<accession>A0ACA9QCJ4</accession>
<keyword evidence="2" id="KW-1185">Reference proteome</keyword>
<feature type="non-terminal residue" evidence="1">
    <location>
        <position position="379"/>
    </location>
</feature>
<name>A0ACA9QCJ4_9GLOM</name>
<proteinExistence type="predicted"/>
<reference evidence="1" key="1">
    <citation type="submission" date="2021-06" db="EMBL/GenBank/DDBJ databases">
        <authorList>
            <person name="Kallberg Y."/>
            <person name="Tangrot J."/>
            <person name="Rosling A."/>
        </authorList>
    </citation>
    <scope>NUCLEOTIDE SEQUENCE</scope>
    <source>
        <strain evidence="1">28 12/20/2015</strain>
    </source>
</reference>
<evidence type="ECO:0000313" key="2">
    <source>
        <dbReference type="Proteomes" id="UP000789366"/>
    </source>
</evidence>
<gene>
    <name evidence="1" type="ORF">SPELUC_LOCUS13700</name>
</gene>
<protein>
    <submittedName>
        <fullName evidence="1">4967_t:CDS:1</fullName>
    </submittedName>
</protein>
<dbReference type="EMBL" id="CAJVPW010037339">
    <property type="protein sequence ID" value="CAG8739691.1"/>
    <property type="molecule type" value="Genomic_DNA"/>
</dbReference>